<evidence type="ECO:0000313" key="2">
    <source>
        <dbReference type="Proteomes" id="UP001432222"/>
    </source>
</evidence>
<dbReference type="Proteomes" id="UP001432222">
    <property type="component" value="Chromosome"/>
</dbReference>
<dbReference type="RefSeq" id="WP_328952680.1">
    <property type="nucleotide sequence ID" value="NZ_CP108110.1"/>
</dbReference>
<dbReference type="EMBL" id="CP108110">
    <property type="protein sequence ID" value="WUQ81604.1"/>
    <property type="molecule type" value="Genomic_DNA"/>
</dbReference>
<proteinExistence type="predicted"/>
<protein>
    <submittedName>
        <fullName evidence="1">Uncharacterized protein</fullName>
    </submittedName>
</protein>
<name>A0ABZ1TTY8_9ACTN</name>
<organism evidence="1 2">
    <name type="scientific">Kitasatospora purpeofusca</name>
    <dbReference type="NCBI Taxonomy" id="67352"/>
    <lineage>
        <taxon>Bacteria</taxon>
        <taxon>Bacillati</taxon>
        <taxon>Actinomycetota</taxon>
        <taxon>Actinomycetes</taxon>
        <taxon>Kitasatosporales</taxon>
        <taxon>Streptomycetaceae</taxon>
        <taxon>Kitasatospora</taxon>
    </lineage>
</organism>
<sequence length="144" mass="15340">MSEEIAPRMDKSCSGARFLPISESFTASTTVTMFSPAFRASAGTVINVQLLAELDDPNGIPANGSVGVTVHQCCDVLDSQISAQQTIGGIGPSGSPEATSLTQTLIDDCNLSTHPDGDDTQFVYYLRLRISDSFDRVKLSYSIT</sequence>
<accession>A0ABZ1TTY8</accession>
<gene>
    <name evidence="1" type="ORF">OHA16_00670</name>
</gene>
<evidence type="ECO:0000313" key="1">
    <source>
        <dbReference type="EMBL" id="WUQ81604.1"/>
    </source>
</evidence>
<reference evidence="1" key="1">
    <citation type="submission" date="2022-10" db="EMBL/GenBank/DDBJ databases">
        <title>The complete genomes of actinobacterial strains from the NBC collection.</title>
        <authorList>
            <person name="Joergensen T.S."/>
            <person name="Alvarez Arevalo M."/>
            <person name="Sterndorff E.B."/>
            <person name="Faurdal D."/>
            <person name="Vuksanovic O."/>
            <person name="Mourched A.-S."/>
            <person name="Charusanti P."/>
            <person name="Shaw S."/>
            <person name="Blin K."/>
            <person name="Weber T."/>
        </authorList>
    </citation>
    <scope>NUCLEOTIDE SEQUENCE</scope>
    <source>
        <strain evidence="1">NBC_00222</strain>
    </source>
</reference>
<keyword evidence="2" id="KW-1185">Reference proteome</keyword>